<dbReference type="InterPro" id="IPR023591">
    <property type="entry name" value="Ribosomal_uS2_flav_dom_sf"/>
</dbReference>
<geneLocation type="mitochondrion" evidence="1"/>
<dbReference type="Proteomes" id="UP000693970">
    <property type="component" value="Mitochondrion MT"/>
</dbReference>
<evidence type="ECO:0000313" key="2">
    <source>
        <dbReference type="Proteomes" id="UP000693970"/>
    </source>
</evidence>
<dbReference type="GO" id="GO:0005840">
    <property type="term" value="C:ribosome"/>
    <property type="evidence" value="ECO:0007669"/>
    <property type="project" value="UniProtKB-KW"/>
</dbReference>
<keyword evidence="2" id="KW-1185">Reference proteome</keyword>
<organism evidence="1 2">
    <name type="scientific">Nitzschia inconspicua</name>
    <dbReference type="NCBI Taxonomy" id="303405"/>
    <lineage>
        <taxon>Eukaryota</taxon>
        <taxon>Sar</taxon>
        <taxon>Stramenopiles</taxon>
        <taxon>Ochrophyta</taxon>
        <taxon>Bacillariophyta</taxon>
        <taxon>Bacillariophyceae</taxon>
        <taxon>Bacillariophycidae</taxon>
        <taxon>Bacillariales</taxon>
        <taxon>Bacillariaceae</taxon>
        <taxon>Nitzschia</taxon>
    </lineage>
</organism>
<keyword evidence="1" id="KW-0689">Ribosomal protein</keyword>
<accession>A0A8H2SIJ8</accession>
<reference evidence="1" key="1">
    <citation type="journal article" date="2021" name="Sci. Rep.">
        <title>Diploid genomic architecture of Nitzschia inconspicua, an elite biomass production diatom.</title>
        <authorList>
            <person name="Oliver A."/>
            <person name="Podell S."/>
            <person name="Pinowska A."/>
            <person name="Traller J.C."/>
            <person name="Smith S.R."/>
            <person name="McClure R."/>
            <person name="Beliaev A."/>
            <person name="Bohutskyi P."/>
            <person name="Hill E.A."/>
            <person name="Rabines A."/>
            <person name="Zheng H."/>
            <person name="Allen L.Z."/>
            <person name="Kuo A."/>
            <person name="Grigoriev I.V."/>
            <person name="Allen A.E."/>
            <person name="Hazlebeck D."/>
            <person name="Allen E.E."/>
        </authorList>
    </citation>
    <scope>NUCLEOTIDE SEQUENCE</scope>
    <source>
        <strain evidence="1">Hildebrandi</strain>
    </source>
</reference>
<proteinExistence type="predicted"/>
<dbReference type="SUPFAM" id="SSF52313">
    <property type="entry name" value="Ribosomal protein S2"/>
    <property type="match status" value="1"/>
</dbReference>
<sequence length="225" mass="26094">MKTKKFKTKQLLKLHLLKSRIYEYPIKKTNFNDLKKRNLDQILIGVKKALQIIYQYNQANKRILFIGLPSKLEFKINSFNQHVAVSNSFNIQGIISNNKSNLLLDVKNSKQRFSKHYSAAIAPKLAKAPDLIILFDHDKSHTVFSEAWGAKVPVIAFAINIDFRDFIIQGSYFINGNFKNILTAFDKNIFFIGLNFLFKTLKSKQIKSIPVSQNPRLFSKHRKKF</sequence>
<keyword evidence="1" id="KW-0496">Mitochondrion</keyword>
<dbReference type="Gene3D" id="3.40.50.10490">
    <property type="entry name" value="Glucose-6-phosphate isomerase like protein, domain 1"/>
    <property type="match status" value="1"/>
</dbReference>
<keyword evidence="1" id="KW-0687">Ribonucleoprotein</keyword>
<gene>
    <name evidence="1" type="primary">rps2</name>
</gene>
<dbReference type="AlphaFoldDB" id="A0A8H2SIJ8"/>
<evidence type="ECO:0000313" key="1">
    <source>
        <dbReference type="EMBL" id="QXE46258.1"/>
    </source>
</evidence>
<protein>
    <submittedName>
        <fullName evidence="1">30S ribosomal protein S2</fullName>
    </submittedName>
</protein>
<name>A0A8H2SIJ8_9STRA</name>
<dbReference type="EMBL" id="MW971521">
    <property type="protein sequence ID" value="QXE46258.1"/>
    <property type="molecule type" value="Genomic_DNA"/>
</dbReference>